<dbReference type="GO" id="GO:0003723">
    <property type="term" value="F:RNA binding"/>
    <property type="evidence" value="ECO:0007669"/>
    <property type="project" value="InterPro"/>
</dbReference>
<dbReference type="Gene3D" id="3.30.230.70">
    <property type="entry name" value="GHMP Kinase, N-terminal domain"/>
    <property type="match status" value="1"/>
</dbReference>
<dbReference type="GO" id="GO:0000175">
    <property type="term" value="F:3'-5'-RNA exonuclease activity"/>
    <property type="evidence" value="ECO:0007669"/>
    <property type="project" value="TreeGrafter"/>
</dbReference>
<proteinExistence type="predicted"/>
<sequence>MCLPLCDFLFVNVIYSSGTYADKALFVVLTPKPDFLYSVRINVEVIGSYCSTSMATICGGSMALMDADNPLIDFVAGLSVGLGLEDHLGGMNFKIAGTRNGFTAIQLDIKLVEIPLDVICARMSMSDGTLMEKMLEKSILCEFVDPVVATCKSYSRFFEPEQQENLTYISYLTPSDIIGPTNEAYTGSSIRNGGVDFDFEESNTMTSNPLFLELLKDESDGLVVLKRLLKSKLHVGCSATIPRVCCDFEGRQRLCN</sequence>
<name>A0AAD8KR53_TARER</name>
<dbReference type="InterPro" id="IPR012162">
    <property type="entry name" value="PNPase"/>
</dbReference>
<dbReference type="GO" id="GO:0000965">
    <property type="term" value="P:mitochondrial RNA 3'-end processing"/>
    <property type="evidence" value="ECO:0007669"/>
    <property type="project" value="TreeGrafter"/>
</dbReference>
<dbReference type="PANTHER" id="PTHR11252">
    <property type="entry name" value="POLYRIBONUCLEOTIDE NUCLEOTIDYLTRANSFERASE"/>
    <property type="match status" value="1"/>
</dbReference>
<dbReference type="GO" id="GO:0005829">
    <property type="term" value="C:cytosol"/>
    <property type="evidence" value="ECO:0007669"/>
    <property type="project" value="TreeGrafter"/>
</dbReference>
<dbReference type="InterPro" id="IPR036345">
    <property type="entry name" value="ExoRNase_PH_dom2_sf"/>
</dbReference>
<gene>
    <name evidence="1" type="ORF">QVD17_19531</name>
</gene>
<dbReference type="InterPro" id="IPR027408">
    <property type="entry name" value="PNPase/RNase_PH_dom_sf"/>
</dbReference>
<dbReference type="SUPFAM" id="SSF55666">
    <property type="entry name" value="Ribonuclease PH domain 2-like"/>
    <property type="match status" value="1"/>
</dbReference>
<accession>A0AAD8KR53</accession>
<dbReference type="GO" id="GO:0009570">
    <property type="term" value="C:chloroplast stroma"/>
    <property type="evidence" value="ECO:0007669"/>
    <property type="project" value="TreeGrafter"/>
</dbReference>
<dbReference type="InterPro" id="IPR020568">
    <property type="entry name" value="Ribosomal_Su5_D2-typ_SF"/>
</dbReference>
<dbReference type="GO" id="GO:0005739">
    <property type="term" value="C:mitochondrion"/>
    <property type="evidence" value="ECO:0007669"/>
    <property type="project" value="TreeGrafter"/>
</dbReference>
<dbReference type="GO" id="GO:0000958">
    <property type="term" value="P:mitochondrial mRNA catabolic process"/>
    <property type="evidence" value="ECO:0007669"/>
    <property type="project" value="TreeGrafter"/>
</dbReference>
<keyword evidence="2" id="KW-1185">Reference proteome</keyword>
<evidence type="ECO:0000313" key="1">
    <source>
        <dbReference type="EMBL" id="KAK1424210.1"/>
    </source>
</evidence>
<dbReference type="SUPFAM" id="SSF54211">
    <property type="entry name" value="Ribosomal protein S5 domain 2-like"/>
    <property type="match status" value="1"/>
</dbReference>
<protein>
    <submittedName>
        <fullName evidence="1">Uncharacterized protein</fullName>
    </submittedName>
</protein>
<reference evidence="1" key="1">
    <citation type="journal article" date="2023" name="bioRxiv">
        <title>Improved chromosome-level genome assembly for marigold (Tagetes erecta).</title>
        <authorList>
            <person name="Jiang F."/>
            <person name="Yuan L."/>
            <person name="Wang S."/>
            <person name="Wang H."/>
            <person name="Xu D."/>
            <person name="Wang A."/>
            <person name="Fan W."/>
        </authorList>
    </citation>
    <scope>NUCLEOTIDE SEQUENCE</scope>
    <source>
        <strain evidence="1">WSJ</strain>
        <tissue evidence="1">Leaf</tissue>
    </source>
</reference>
<dbReference type="EMBL" id="JAUHHV010000005">
    <property type="protein sequence ID" value="KAK1424210.1"/>
    <property type="molecule type" value="Genomic_DNA"/>
</dbReference>
<dbReference type="AlphaFoldDB" id="A0AAD8KR53"/>
<dbReference type="Proteomes" id="UP001229421">
    <property type="component" value="Unassembled WGS sequence"/>
</dbReference>
<dbReference type="PANTHER" id="PTHR11252:SF16">
    <property type="entry name" value="POLYRIBONUCLEOTIDE NUCLEOTIDYLTRANSFERASE 2, MITOCHONDRIAL"/>
    <property type="match status" value="1"/>
</dbReference>
<dbReference type="GO" id="GO:0004654">
    <property type="term" value="F:polyribonucleotide nucleotidyltransferase activity"/>
    <property type="evidence" value="ECO:0007669"/>
    <property type="project" value="InterPro"/>
</dbReference>
<organism evidence="1 2">
    <name type="scientific">Tagetes erecta</name>
    <name type="common">African marigold</name>
    <dbReference type="NCBI Taxonomy" id="13708"/>
    <lineage>
        <taxon>Eukaryota</taxon>
        <taxon>Viridiplantae</taxon>
        <taxon>Streptophyta</taxon>
        <taxon>Embryophyta</taxon>
        <taxon>Tracheophyta</taxon>
        <taxon>Spermatophyta</taxon>
        <taxon>Magnoliopsida</taxon>
        <taxon>eudicotyledons</taxon>
        <taxon>Gunneridae</taxon>
        <taxon>Pentapetalae</taxon>
        <taxon>asterids</taxon>
        <taxon>campanulids</taxon>
        <taxon>Asterales</taxon>
        <taxon>Asteraceae</taxon>
        <taxon>Asteroideae</taxon>
        <taxon>Heliantheae alliance</taxon>
        <taxon>Tageteae</taxon>
        <taxon>Tagetes</taxon>
    </lineage>
</organism>
<evidence type="ECO:0000313" key="2">
    <source>
        <dbReference type="Proteomes" id="UP001229421"/>
    </source>
</evidence>
<comment type="caution">
    <text evidence="1">The sequence shown here is derived from an EMBL/GenBank/DDBJ whole genome shotgun (WGS) entry which is preliminary data.</text>
</comment>